<evidence type="ECO:0000259" key="9">
    <source>
        <dbReference type="PROSITE" id="PS50885"/>
    </source>
</evidence>
<dbReference type="RefSeq" id="WP_183597605.1">
    <property type="nucleotide sequence ID" value="NZ_JACHXK010000002.1"/>
</dbReference>
<dbReference type="Pfam" id="PF00672">
    <property type="entry name" value="HAMP"/>
    <property type="match status" value="1"/>
</dbReference>
<evidence type="ECO:0000256" key="7">
    <source>
        <dbReference type="SAM" id="Phobius"/>
    </source>
</evidence>
<evidence type="ECO:0000256" key="1">
    <source>
        <dbReference type="ARBA" id="ARBA00004236"/>
    </source>
</evidence>
<proteinExistence type="inferred from homology"/>
<keyword evidence="2" id="KW-1003">Cell membrane</keyword>
<evidence type="ECO:0000313" key="11">
    <source>
        <dbReference type="Proteomes" id="UP000570361"/>
    </source>
</evidence>
<dbReference type="GO" id="GO:0007165">
    <property type="term" value="P:signal transduction"/>
    <property type="evidence" value="ECO:0007669"/>
    <property type="project" value="UniProtKB-KW"/>
</dbReference>
<dbReference type="SUPFAM" id="SSF58104">
    <property type="entry name" value="Methyl-accepting chemotaxis protein (MCP) signaling domain"/>
    <property type="match status" value="1"/>
</dbReference>
<evidence type="ECO:0000256" key="4">
    <source>
        <dbReference type="ARBA" id="ARBA00023224"/>
    </source>
</evidence>
<feature type="transmembrane region" description="Helical" evidence="7">
    <location>
        <begin position="33"/>
        <end position="52"/>
    </location>
</feature>
<organism evidence="10 11">
    <name type="scientific">Paenibacillus phyllosphaerae</name>
    <dbReference type="NCBI Taxonomy" id="274593"/>
    <lineage>
        <taxon>Bacteria</taxon>
        <taxon>Bacillati</taxon>
        <taxon>Bacillota</taxon>
        <taxon>Bacilli</taxon>
        <taxon>Bacillales</taxon>
        <taxon>Paenibacillaceae</taxon>
        <taxon>Paenibacillus</taxon>
    </lineage>
</organism>
<keyword evidence="7" id="KW-0812">Transmembrane</keyword>
<dbReference type="GO" id="GO:0005886">
    <property type="term" value="C:plasma membrane"/>
    <property type="evidence" value="ECO:0007669"/>
    <property type="project" value="UniProtKB-SubCell"/>
</dbReference>
<dbReference type="PANTHER" id="PTHR32089">
    <property type="entry name" value="METHYL-ACCEPTING CHEMOTAXIS PROTEIN MCPB"/>
    <property type="match status" value="1"/>
</dbReference>
<dbReference type="CDD" id="cd06225">
    <property type="entry name" value="HAMP"/>
    <property type="match status" value="1"/>
</dbReference>
<evidence type="ECO:0000259" key="8">
    <source>
        <dbReference type="PROSITE" id="PS50111"/>
    </source>
</evidence>
<dbReference type="EMBL" id="JACHXK010000002">
    <property type="protein sequence ID" value="MBB3108956.1"/>
    <property type="molecule type" value="Genomic_DNA"/>
</dbReference>
<accession>A0A7W5FLA0</accession>
<sequence length="713" mass="76648">MKRERRSKSISWLNPLFAPGVAVMKRLTYLMKFLLIGILLLVPLIAVSALYVTNNGEDRKIHQQELEGMEYLGKIEPLLTLFVEHRSWFTADTRDAEQTKAIEAVQQQIASAVAAVDAYTAQSGVEIGTDSDWKRVKQGWEEIQSSTAELSATESLSWHQSLIEDTVAMMTTVRNKKHLVLDSDLSNYYLKNNATKLLPQLLVQQGELQAYAKYLLYKGDLDDSDRKSLSALLSAIEITSQQIAQETAAAITERAELKEALTTPLNASTGATGAMVASVTSSMVNTFSVTLGAEDLDGLLTSAIDANKQLLAGERDAYTGILHEAIDDADRELLLLLVVMIMIVLIALYFFVTFYISVRRHVIELRNVSERLAAGDLTVRASLATKDEMKDIGVAFNDMAQAFQRMIAASKQMSVKVVEASEQLAAASAESASGSERVASVLQDIAGGAVEQNEAAMTTSRAMEEMAHGIDQVAAASMAASESAADAEGEAGGGMQTVRAAVAQMGAIGQSVGESATVIGQLAEQGKQIDAIVKFISEIASQTSLLALNASIEAARAGEHGAGFMVVASEVKHLAEQTKQSTGQIIGVVRSIHGLSEQALRAIDQGVAETGKGRTMMEQTESAFHRILETVRHAANQMQDVSAASQQMSASTQQVASATGQMVNVAASAKSHTQEASAFSEEQLAIMEEISASSESLRMSALELERMIDRFKV</sequence>
<dbReference type="PROSITE" id="PS50885">
    <property type="entry name" value="HAMP"/>
    <property type="match status" value="1"/>
</dbReference>
<dbReference type="Proteomes" id="UP000570361">
    <property type="component" value="Unassembled WGS sequence"/>
</dbReference>
<dbReference type="Gene3D" id="6.10.340.10">
    <property type="match status" value="1"/>
</dbReference>
<gene>
    <name evidence="10" type="ORF">FHS18_001008</name>
</gene>
<dbReference type="Pfam" id="PF00015">
    <property type="entry name" value="MCPsignal"/>
    <property type="match status" value="1"/>
</dbReference>
<dbReference type="InterPro" id="IPR004089">
    <property type="entry name" value="MCPsignal_dom"/>
</dbReference>
<dbReference type="Gene3D" id="1.10.287.950">
    <property type="entry name" value="Methyl-accepting chemotaxis protein"/>
    <property type="match status" value="1"/>
</dbReference>
<dbReference type="SMART" id="SM00283">
    <property type="entry name" value="MA"/>
    <property type="match status" value="1"/>
</dbReference>
<dbReference type="PROSITE" id="PS50111">
    <property type="entry name" value="CHEMOTAXIS_TRANSDUC_2"/>
    <property type="match status" value="1"/>
</dbReference>
<dbReference type="AlphaFoldDB" id="A0A7W5FLA0"/>
<feature type="transmembrane region" description="Helical" evidence="7">
    <location>
        <begin position="333"/>
        <end position="356"/>
    </location>
</feature>
<evidence type="ECO:0000313" key="10">
    <source>
        <dbReference type="EMBL" id="MBB3108956.1"/>
    </source>
</evidence>
<dbReference type="PANTHER" id="PTHR32089:SF112">
    <property type="entry name" value="LYSOZYME-LIKE PROTEIN-RELATED"/>
    <property type="match status" value="1"/>
</dbReference>
<dbReference type="SMART" id="SM00304">
    <property type="entry name" value="HAMP"/>
    <property type="match status" value="1"/>
</dbReference>
<keyword evidence="3 7" id="KW-0472">Membrane</keyword>
<keyword evidence="7" id="KW-1133">Transmembrane helix</keyword>
<keyword evidence="4 6" id="KW-0807">Transducer</keyword>
<name>A0A7W5FLA0_9BACL</name>
<reference evidence="10 11" key="1">
    <citation type="submission" date="2020-08" db="EMBL/GenBank/DDBJ databases">
        <title>Genomic Encyclopedia of Type Strains, Phase III (KMG-III): the genomes of soil and plant-associated and newly described type strains.</title>
        <authorList>
            <person name="Whitman W."/>
        </authorList>
    </citation>
    <scope>NUCLEOTIDE SEQUENCE [LARGE SCALE GENOMIC DNA]</scope>
    <source>
        <strain evidence="10 11">CECT 5862</strain>
    </source>
</reference>
<keyword evidence="11" id="KW-1185">Reference proteome</keyword>
<evidence type="ECO:0000256" key="6">
    <source>
        <dbReference type="PROSITE-ProRule" id="PRU00284"/>
    </source>
</evidence>
<evidence type="ECO:0000256" key="5">
    <source>
        <dbReference type="ARBA" id="ARBA00029447"/>
    </source>
</evidence>
<comment type="caution">
    <text evidence="10">The sequence shown here is derived from an EMBL/GenBank/DDBJ whole genome shotgun (WGS) entry which is preliminary data.</text>
</comment>
<feature type="domain" description="Methyl-accepting transducer" evidence="8">
    <location>
        <begin position="427"/>
        <end position="663"/>
    </location>
</feature>
<dbReference type="InterPro" id="IPR003660">
    <property type="entry name" value="HAMP_dom"/>
</dbReference>
<comment type="similarity">
    <text evidence="5">Belongs to the methyl-accepting chemotaxis (MCP) protein family.</text>
</comment>
<comment type="subcellular location">
    <subcellularLocation>
        <location evidence="1">Cell membrane</location>
    </subcellularLocation>
</comment>
<protein>
    <submittedName>
        <fullName evidence="10">Methyl-accepting chemotaxis protein</fullName>
    </submittedName>
</protein>
<evidence type="ECO:0000256" key="2">
    <source>
        <dbReference type="ARBA" id="ARBA00022475"/>
    </source>
</evidence>
<evidence type="ECO:0000256" key="3">
    <source>
        <dbReference type="ARBA" id="ARBA00023136"/>
    </source>
</evidence>
<feature type="domain" description="HAMP" evidence="9">
    <location>
        <begin position="356"/>
        <end position="408"/>
    </location>
</feature>